<evidence type="ECO:0000313" key="2">
    <source>
        <dbReference type="EMBL" id="MCW0484841.1"/>
    </source>
</evidence>
<dbReference type="SUPFAM" id="SSF53649">
    <property type="entry name" value="Alkaline phosphatase-like"/>
    <property type="match status" value="1"/>
</dbReference>
<organism evidence="2 3">
    <name type="scientific">Gaoshiqia sediminis</name>
    <dbReference type="NCBI Taxonomy" id="2986998"/>
    <lineage>
        <taxon>Bacteria</taxon>
        <taxon>Pseudomonadati</taxon>
        <taxon>Bacteroidota</taxon>
        <taxon>Bacteroidia</taxon>
        <taxon>Marinilabiliales</taxon>
        <taxon>Prolixibacteraceae</taxon>
        <taxon>Gaoshiqia</taxon>
    </lineage>
</organism>
<dbReference type="RefSeq" id="WP_282593433.1">
    <property type="nucleotide sequence ID" value="NZ_JAPAAF010000056.1"/>
</dbReference>
<dbReference type="InterPro" id="IPR017850">
    <property type="entry name" value="Alkaline_phosphatase_core_sf"/>
</dbReference>
<protein>
    <submittedName>
        <fullName evidence="2">Alkaline phosphatase family protein</fullName>
    </submittedName>
</protein>
<dbReference type="Proteomes" id="UP001163821">
    <property type="component" value="Unassembled WGS sequence"/>
</dbReference>
<keyword evidence="3" id="KW-1185">Reference proteome</keyword>
<comment type="caution">
    <text evidence="2">The sequence shown here is derived from an EMBL/GenBank/DDBJ whole genome shotgun (WGS) entry which is preliminary data.</text>
</comment>
<dbReference type="Gene3D" id="3.40.720.10">
    <property type="entry name" value="Alkaline Phosphatase, subunit A"/>
    <property type="match status" value="1"/>
</dbReference>
<proteinExistence type="predicted"/>
<dbReference type="Pfam" id="PF01676">
    <property type="entry name" value="Metalloenzyme"/>
    <property type="match status" value="1"/>
</dbReference>
<name>A0AA41YAQ7_9BACT</name>
<dbReference type="InterPro" id="IPR006124">
    <property type="entry name" value="Metalloenzyme"/>
</dbReference>
<gene>
    <name evidence="2" type="ORF">N2K84_19065</name>
</gene>
<evidence type="ECO:0000313" key="3">
    <source>
        <dbReference type="Proteomes" id="UP001163821"/>
    </source>
</evidence>
<evidence type="ECO:0000259" key="1">
    <source>
        <dbReference type="Pfam" id="PF01676"/>
    </source>
</evidence>
<dbReference type="GO" id="GO:0003824">
    <property type="term" value="F:catalytic activity"/>
    <property type="evidence" value="ECO:0007669"/>
    <property type="project" value="InterPro"/>
</dbReference>
<accession>A0AA41YAQ7</accession>
<sequence length="194" mass="22055">MWLKVTQEATNKAWVVTSKAKLNVLVNCKEVEWRNSFNPEVNAADREDTNTFQVAKNILLEYKPRLMLLHFRGPDAYGHSGDWNKYVNSIAVADSLLFELCNFIDTNDFYSGKTTLIMTNDHGRHLDNIAGGFSEHGDQCVGCSHLNFYATGPDFKEGVISSKKREQTNILPTVAELLGFQIDDSKEIMWELFK</sequence>
<feature type="domain" description="Metalloenzyme" evidence="1">
    <location>
        <begin position="48"/>
        <end position="180"/>
    </location>
</feature>
<dbReference type="EMBL" id="JAPAAF010000056">
    <property type="protein sequence ID" value="MCW0484841.1"/>
    <property type="molecule type" value="Genomic_DNA"/>
</dbReference>
<reference evidence="2" key="1">
    <citation type="submission" date="2022-10" db="EMBL/GenBank/DDBJ databases">
        <title>Gaoshiqiia sediminis gen. nov., sp. nov., isolated from coastal sediment.</title>
        <authorList>
            <person name="Yu W.X."/>
            <person name="Mu D.S."/>
            <person name="Du J.Z."/>
            <person name="Liang Y.Q."/>
        </authorList>
    </citation>
    <scope>NUCLEOTIDE SEQUENCE</scope>
    <source>
        <strain evidence="2">A06</strain>
    </source>
</reference>
<dbReference type="GO" id="GO:0046872">
    <property type="term" value="F:metal ion binding"/>
    <property type="evidence" value="ECO:0007669"/>
    <property type="project" value="InterPro"/>
</dbReference>
<dbReference type="AlphaFoldDB" id="A0AA41YAQ7"/>